<evidence type="ECO:0000256" key="1">
    <source>
        <dbReference type="SAM" id="MobiDB-lite"/>
    </source>
</evidence>
<gene>
    <name evidence="2" type="ORF">CKY01_05405</name>
</gene>
<dbReference type="Proteomes" id="UP000250870">
    <property type="component" value="Unassembled WGS sequence"/>
</dbReference>
<dbReference type="InterPro" id="IPR045538">
    <property type="entry name" value="CIS_TMP"/>
</dbReference>
<dbReference type="Pfam" id="PF19268">
    <property type="entry name" value="CIS_TMP"/>
    <property type="match status" value="1"/>
</dbReference>
<dbReference type="AlphaFoldDB" id="A0A329VPA0"/>
<reference evidence="2 3" key="1">
    <citation type="journal article" date="2018" name="Int. J. Syst. Evol. Microbiol.">
        <title>Whole-genome-based revisit of Photorhabdus phylogeny: proposal for the elevation of most Photorhabdus subspecies to the species level and description of one novel species Photorhabdus bodei sp. nov., and one novel subspecies Photorhabdus laumondii subsp. clarkei subsp. nov.</title>
        <authorList>
            <person name="Machado R.A.R."/>
            <person name="Wuthrich D."/>
            <person name="Kuhnert P."/>
            <person name="Arce C.C.M."/>
            <person name="Thonen L."/>
            <person name="Ruiz C."/>
            <person name="Zhang X."/>
            <person name="Robert C.A.M."/>
            <person name="Karimi J."/>
            <person name="Kamali S."/>
            <person name="Ma J."/>
            <person name="Bruggmann R."/>
            <person name="Erb M."/>
        </authorList>
    </citation>
    <scope>NUCLEOTIDE SEQUENCE [LARGE SCALE GENOMIC DNA]</scope>
    <source>
        <strain evidence="2 3">BOJ-47</strain>
    </source>
</reference>
<evidence type="ECO:0000313" key="3">
    <source>
        <dbReference type="Proteomes" id="UP000250870"/>
    </source>
</evidence>
<dbReference type="RefSeq" id="WP_113024952.1">
    <property type="nucleotide sequence ID" value="NZ_CAWNWQ010000004.1"/>
</dbReference>
<feature type="compositionally biased region" description="Polar residues" evidence="1">
    <location>
        <begin position="353"/>
        <end position="372"/>
    </location>
</feature>
<comment type="caution">
    <text evidence="2">The sequence shown here is derived from an EMBL/GenBank/DDBJ whole genome shotgun (WGS) entry which is preliminary data.</text>
</comment>
<evidence type="ECO:0000313" key="2">
    <source>
        <dbReference type="EMBL" id="RAW92371.1"/>
    </source>
</evidence>
<protein>
    <submittedName>
        <fullName evidence="2">Uncharacterized protein</fullName>
    </submittedName>
</protein>
<organism evidence="2 3">
    <name type="scientific">Photorhabdus laumondii subsp. clarkei</name>
    <dbReference type="NCBI Taxonomy" id="2029685"/>
    <lineage>
        <taxon>Bacteria</taxon>
        <taxon>Pseudomonadati</taxon>
        <taxon>Pseudomonadota</taxon>
        <taxon>Gammaproteobacteria</taxon>
        <taxon>Enterobacterales</taxon>
        <taxon>Morganellaceae</taxon>
        <taxon>Photorhabdus</taxon>
    </lineage>
</organism>
<name>A0A329VPA0_9GAMM</name>
<sequence length="619" mass="71799">MPWEPNLLNRITITIEANNQQVARKVLHGSLLNQANINNLFNTFFTQYPINQDIYLETLTLDLGEISLHNFNSLFPVRLNTALNKALNQYQINHQEKKTFLIKSKTQKITNKPSLLYINNSINIEDFIHYLNQKNSSFNSIEIKTYHQNIDINIQQLVNQLAGIEDKWVLFLAKSCLSEPSLQRLLMLKQPTLLSAINYRLYGKINRSQYLGEPVSPGQMILNALQYIQLNHTQEIPKLDVKVLSHLTTELNSGILNAASIIPLFRQIITHNIPLNSWLKQIWQTIVVARPRKKYLSDEEYQYLSERFTANYTDKNRHNIELTTAHRNISKIQQDKYLPEYLISNHTNKNKSSKQPVITDTSSKNVQGNQYTPEHFISGHTDKNKSNKKLTVTHADIKDTQTHQYTANQEVISENQRISPISNNRHITGNNANQLQNINKTHSKYALLPKQTLPYQVNNAGILVLWPMLSSLFNQFGLLEEQKFIHRQAPFSAINFLNYLIWGNEEIQTELNILNNVLCGLMVNEPIELAPIEPEKQLIINQWLDAIISQLPGWKKLTRNDARQLFLQRPGELLISDQEINITVEHQPFDMLLTDWPWPLNIAKLPWLDRPLKIDWKNI</sequence>
<feature type="region of interest" description="Disordered" evidence="1">
    <location>
        <begin position="346"/>
        <end position="387"/>
    </location>
</feature>
<proteinExistence type="predicted"/>
<dbReference type="EMBL" id="NSCI01000004">
    <property type="protein sequence ID" value="RAW92371.1"/>
    <property type="molecule type" value="Genomic_DNA"/>
</dbReference>
<accession>A0A329VPA0</accession>